<name>A0A9Q6PVX2_PISSA</name>
<dbReference type="EMBL" id="CP038908">
    <property type="protein sequence ID" value="QGO06015.1"/>
    <property type="molecule type" value="Genomic_DNA"/>
</dbReference>
<evidence type="ECO:0000313" key="1">
    <source>
        <dbReference type="EMBL" id="QGO06015.1"/>
    </source>
</evidence>
<gene>
    <name evidence="1" type="ORF">Psal009_01917</name>
</gene>
<protein>
    <submittedName>
        <fullName evidence="1">Uncharacterized protein</fullName>
    </submittedName>
</protein>
<organism evidence="1 2">
    <name type="scientific">Piscirickettsia salmonis</name>
    <dbReference type="NCBI Taxonomy" id="1238"/>
    <lineage>
        <taxon>Bacteria</taxon>
        <taxon>Pseudomonadati</taxon>
        <taxon>Pseudomonadota</taxon>
        <taxon>Gammaproteobacteria</taxon>
        <taxon>Thiotrichales</taxon>
        <taxon>Piscirickettsiaceae</taxon>
        <taxon>Piscirickettsia</taxon>
    </lineage>
</organism>
<sequence>MITLIKKQFKAFLLIGSAITVTASIANTTPKLSEAYISLQSNTQQLSDFFQVMVAADNENTPYLNVEATLQSLSVEVACNQSHSQCTATLQPDNQIFTINAATKTYTAKGVTHPLANGVLVQKDNALWLKYDAWKNWLPMRIDWSLESYKVVIHPRFQLLDDLKKRHKQSLEEAKSDNKAREKLAAADAKWPTSPWNLELSPQLTLSQATDGEFIASPSLYTNIDILKGTFSGSISSSYSSDSQWNNPDYSWYYKHQDQQGNNLFELGDIYIDNSLLIPGYSLDNGVSYQRFPTVNQQTNGSFSYHGITEPNTEVDIWRNGFLRKVMYADSSGRYLIKDSGAKSGDVYTLVFFFKNGSKIEKTITIAGESPRLGKGEINPQIWFGRQNSIQYQYAGLSYGLTPELSLGLYAMEANIDDQNGVGSKLIWQLNHDLNLSGETFSSQSGNDYGLLLSYTGIANNQLALLQRKININSPLRLDNATAPTVLFSNLPFDYIDELNPTRWTTLQNNYSVDSTTLSLSARFTDSYQDQDLSISHSFNSTFSGQLQGGSIRTITDNQRNPWASYQLFVNFPLLGSFNAQEYWVKNNPSLNGFNLNYYLSLGNEQPLTLSATYTKTQADDTWNASMTWQYSPNVSFSLSGNQDDFTFGVSLSDIIGPNPHPEDSTYFNNATLTGRLMQPALDGSPAEPVAGVKLEVGGQPVITNQDGYYTVAVPTYQRLDVKIDMSTLPANLVLARSSPIFEMRPSTYEIYNPELSWSGGFDAQLFYLGGVPKGLQASIINLDINKQIRVVKVEPQDGFIMAEGLIPGRYELKLIGVKNPPTPLKFTIPESSLWASALRWYWGVTKKQVTETNTS</sequence>
<evidence type="ECO:0000313" key="2">
    <source>
        <dbReference type="Proteomes" id="UP000422232"/>
    </source>
</evidence>
<proteinExistence type="predicted"/>
<reference evidence="1 2" key="1">
    <citation type="submission" date="2019-04" db="EMBL/GenBank/DDBJ databases">
        <title>Complete genome sequencing of Piscirickettsia salmonis strain Psal-009.</title>
        <authorList>
            <person name="Schober I."/>
            <person name="Bunk B."/>
            <person name="Sproer C."/>
            <person name="Carril G.P."/>
            <person name="Riedel T."/>
            <person name="Flores-Herrera P.A."/>
            <person name="Nourdin-Galindo G."/>
            <person name="Marshall S.H."/>
            <person name="Overmann J."/>
        </authorList>
    </citation>
    <scope>NUCLEOTIDE SEQUENCE [LARGE SCALE GENOMIC DNA]</scope>
    <source>
        <strain evidence="1 2">Psal-009</strain>
    </source>
</reference>
<dbReference type="AlphaFoldDB" id="A0A9Q6PVX2"/>
<keyword evidence="2" id="KW-1185">Reference proteome</keyword>
<dbReference type="Proteomes" id="UP000422232">
    <property type="component" value="Chromosome"/>
</dbReference>
<accession>A0A9Q6PVX2</accession>